<feature type="transmembrane region" description="Helical" evidence="17">
    <location>
        <begin position="115"/>
        <end position="134"/>
    </location>
</feature>
<comment type="catalytic activity">
    <reaction evidence="15">
        <text>[GlcNAc-(1-&gt;4)-Mur2Ac(oyl-L-Ala-gamma-D-Glu-L-Lys-D-Ala-D-Ala)](n)-di-trans,octa-cis-undecaprenyl diphosphate + beta-D-GlcNAc-(1-&gt;4)-Mur2Ac(oyl-L-Ala-gamma-D-Glu-L-Lys-D-Ala-D-Ala)-di-trans,octa-cis-undecaprenyl diphosphate = [GlcNAc-(1-&gt;4)-Mur2Ac(oyl-L-Ala-gamma-D-Glu-L-Lys-D-Ala-D-Ala)](n+1)-di-trans,octa-cis-undecaprenyl diphosphate + di-trans,octa-cis-undecaprenyl diphosphate + H(+)</text>
        <dbReference type="Rhea" id="RHEA:23708"/>
        <dbReference type="Rhea" id="RHEA-COMP:9602"/>
        <dbReference type="Rhea" id="RHEA-COMP:9603"/>
        <dbReference type="ChEBI" id="CHEBI:15378"/>
        <dbReference type="ChEBI" id="CHEBI:58405"/>
        <dbReference type="ChEBI" id="CHEBI:60033"/>
        <dbReference type="ChEBI" id="CHEBI:78435"/>
        <dbReference type="EC" id="2.4.99.28"/>
    </reaction>
</comment>
<protein>
    <recommendedName>
        <fullName evidence="12">Probable peptidoglycan glycosyltransferase FtsW</fullName>
        <ecNumber evidence="14">2.4.99.28</ecNumber>
    </recommendedName>
    <alternativeName>
        <fullName evidence="13">Cell division protein FtsW</fullName>
    </alternativeName>
    <alternativeName>
        <fullName evidence="10">Cell wall polymerase</fullName>
    </alternativeName>
    <alternativeName>
        <fullName evidence="9">Peptidoglycan polymerase</fullName>
    </alternativeName>
</protein>
<evidence type="ECO:0000256" key="11">
    <source>
        <dbReference type="ARBA" id="ARBA00038053"/>
    </source>
</evidence>
<feature type="transmembrane region" description="Helical" evidence="17">
    <location>
        <begin position="85"/>
        <end position="103"/>
    </location>
</feature>
<evidence type="ECO:0000256" key="7">
    <source>
        <dbReference type="ARBA" id="ARBA00022989"/>
    </source>
</evidence>
<dbReference type="RefSeq" id="WP_067977999.1">
    <property type="nucleotide sequence ID" value="NZ_CP014163.1"/>
</dbReference>
<gene>
    <name evidence="18" type="ORF">AWM75_02885</name>
</gene>
<dbReference type="GO" id="GO:0005886">
    <property type="term" value="C:plasma membrane"/>
    <property type="evidence" value="ECO:0007669"/>
    <property type="project" value="TreeGrafter"/>
</dbReference>
<comment type="subcellular location">
    <subcellularLocation>
        <location evidence="1">Membrane</location>
        <topology evidence="1">Multi-pass membrane protein</topology>
    </subcellularLocation>
</comment>
<keyword evidence="5" id="KW-0133">Cell shape</keyword>
<feature type="transmembrane region" description="Helical" evidence="17">
    <location>
        <begin position="42"/>
        <end position="65"/>
    </location>
</feature>
<comment type="similarity">
    <text evidence="11">Belongs to the SEDS family. FtsW subfamily.</text>
</comment>
<feature type="transmembrane region" description="Helical" evidence="17">
    <location>
        <begin position="336"/>
        <end position="357"/>
    </location>
</feature>
<organism evidence="18 19">
    <name type="scientific">Aerococcus urinaehominis</name>
    <dbReference type="NCBI Taxonomy" id="128944"/>
    <lineage>
        <taxon>Bacteria</taxon>
        <taxon>Bacillati</taxon>
        <taxon>Bacillota</taxon>
        <taxon>Bacilli</taxon>
        <taxon>Lactobacillales</taxon>
        <taxon>Aerococcaceae</taxon>
        <taxon>Aerococcus</taxon>
    </lineage>
</organism>
<evidence type="ECO:0000256" key="8">
    <source>
        <dbReference type="ARBA" id="ARBA00023136"/>
    </source>
</evidence>
<evidence type="ECO:0000256" key="16">
    <source>
        <dbReference type="ARBA" id="ARBA00049966"/>
    </source>
</evidence>
<evidence type="ECO:0000256" key="15">
    <source>
        <dbReference type="ARBA" id="ARBA00049902"/>
    </source>
</evidence>
<feature type="transmembrane region" description="Helical" evidence="17">
    <location>
        <begin position="402"/>
        <end position="424"/>
    </location>
</feature>
<dbReference type="OrthoDB" id="9812661at2"/>
<dbReference type="InterPro" id="IPR018365">
    <property type="entry name" value="Cell_cycle_FtsW-rel_CS"/>
</dbReference>
<evidence type="ECO:0000256" key="17">
    <source>
        <dbReference type="SAM" id="Phobius"/>
    </source>
</evidence>
<dbReference type="GO" id="GO:0015648">
    <property type="term" value="F:lipid-linked peptidoglycan transporter activity"/>
    <property type="evidence" value="ECO:0007669"/>
    <property type="project" value="TreeGrafter"/>
</dbReference>
<dbReference type="Proteomes" id="UP000062260">
    <property type="component" value="Chromosome"/>
</dbReference>
<dbReference type="GO" id="GO:0008360">
    <property type="term" value="P:regulation of cell shape"/>
    <property type="evidence" value="ECO:0007669"/>
    <property type="project" value="UniProtKB-KW"/>
</dbReference>
<evidence type="ECO:0000313" key="18">
    <source>
        <dbReference type="EMBL" id="AMB99005.1"/>
    </source>
</evidence>
<dbReference type="GO" id="GO:0032153">
    <property type="term" value="C:cell division site"/>
    <property type="evidence" value="ECO:0007669"/>
    <property type="project" value="TreeGrafter"/>
</dbReference>
<dbReference type="KEGG" id="auh:AWM75_02885"/>
<keyword evidence="7 17" id="KW-1133">Transmembrane helix</keyword>
<dbReference type="PANTHER" id="PTHR30474">
    <property type="entry name" value="CELL CYCLE PROTEIN"/>
    <property type="match status" value="1"/>
</dbReference>
<keyword evidence="2" id="KW-0328">Glycosyltransferase</keyword>
<evidence type="ECO:0000256" key="10">
    <source>
        <dbReference type="ARBA" id="ARBA00033270"/>
    </source>
</evidence>
<dbReference type="EC" id="2.4.99.28" evidence="14"/>
<feature type="transmembrane region" description="Helical" evidence="17">
    <location>
        <begin position="369"/>
        <end position="396"/>
    </location>
</feature>
<evidence type="ECO:0000256" key="12">
    <source>
        <dbReference type="ARBA" id="ARBA00041185"/>
    </source>
</evidence>
<dbReference type="GO" id="GO:0009252">
    <property type="term" value="P:peptidoglycan biosynthetic process"/>
    <property type="evidence" value="ECO:0007669"/>
    <property type="project" value="UniProtKB-KW"/>
</dbReference>
<dbReference type="PROSITE" id="PS00428">
    <property type="entry name" value="FTSW_RODA_SPOVE"/>
    <property type="match status" value="1"/>
</dbReference>
<evidence type="ECO:0000256" key="14">
    <source>
        <dbReference type="ARBA" id="ARBA00044770"/>
    </source>
</evidence>
<feature type="transmembrane region" description="Helical" evidence="17">
    <location>
        <begin position="194"/>
        <end position="209"/>
    </location>
</feature>
<evidence type="ECO:0000256" key="13">
    <source>
        <dbReference type="ARBA" id="ARBA00041418"/>
    </source>
</evidence>
<feature type="transmembrane region" description="Helical" evidence="17">
    <location>
        <begin position="140"/>
        <end position="166"/>
    </location>
</feature>
<dbReference type="GO" id="GO:0051301">
    <property type="term" value="P:cell division"/>
    <property type="evidence" value="ECO:0007669"/>
    <property type="project" value="InterPro"/>
</dbReference>
<reference evidence="19" key="2">
    <citation type="submission" date="2016-01" db="EMBL/GenBank/DDBJ databases">
        <title>Six Aerococcus type strain genome sequencing and assembly using PacBio and Illumina Hiseq.</title>
        <authorList>
            <person name="Carkaci D."/>
            <person name="Dargis R."/>
            <person name="Nielsen X.C."/>
            <person name="Skovgaard O."/>
            <person name="Fuursted K."/>
            <person name="Christensen J.J."/>
        </authorList>
    </citation>
    <scope>NUCLEOTIDE SEQUENCE [LARGE SCALE GENOMIC DNA]</scope>
    <source>
        <strain evidence="19">CCUG42038B</strain>
    </source>
</reference>
<keyword evidence="6" id="KW-0573">Peptidoglycan synthesis</keyword>
<dbReference type="EMBL" id="CP014163">
    <property type="protein sequence ID" value="AMB99005.1"/>
    <property type="molecule type" value="Genomic_DNA"/>
</dbReference>
<comment type="function">
    <text evidence="16">Peptidoglycan polymerase that is essential for cell division.</text>
</comment>
<dbReference type="STRING" id="128944.AWM75_02885"/>
<keyword evidence="3" id="KW-0808">Transferase</keyword>
<evidence type="ECO:0000313" key="19">
    <source>
        <dbReference type="Proteomes" id="UP000062260"/>
    </source>
</evidence>
<evidence type="ECO:0000256" key="1">
    <source>
        <dbReference type="ARBA" id="ARBA00004141"/>
    </source>
</evidence>
<keyword evidence="19" id="KW-1185">Reference proteome</keyword>
<dbReference type="AlphaFoldDB" id="A0A0X8FKJ7"/>
<evidence type="ECO:0000256" key="9">
    <source>
        <dbReference type="ARBA" id="ARBA00032370"/>
    </source>
</evidence>
<evidence type="ECO:0000256" key="3">
    <source>
        <dbReference type="ARBA" id="ARBA00022679"/>
    </source>
</evidence>
<proteinExistence type="inferred from homology"/>
<keyword evidence="4 17" id="KW-0812">Transmembrane</keyword>
<evidence type="ECO:0000256" key="4">
    <source>
        <dbReference type="ARBA" id="ARBA00022692"/>
    </source>
</evidence>
<name>A0A0X8FKJ7_9LACT</name>
<reference evidence="18 19" key="1">
    <citation type="journal article" date="2016" name="Genome Announc.">
        <title>Complete Genome Sequences of Aerococcus christensenii CCUG 28831T, Aerococcus sanguinicola CCUG 43001T, Aerococcus urinae CCUG 36881T, Aerococcus urinaeequi CCUG 28094T, Aerococcus urinaehominis CCUG 42038 BT, and Aerococcus viridans CCUG 4311T.</title>
        <authorList>
            <person name="Carkaci D."/>
            <person name="Dargis R."/>
            <person name="Nielsen X.C."/>
            <person name="Skovgaard O."/>
            <person name="Fuursted K."/>
            <person name="Christensen J.J."/>
        </authorList>
    </citation>
    <scope>NUCLEOTIDE SEQUENCE [LARGE SCALE GENOMIC DNA]</scope>
    <source>
        <strain evidence="18 19">CCUG42038B</strain>
    </source>
</reference>
<evidence type="ECO:0000256" key="6">
    <source>
        <dbReference type="ARBA" id="ARBA00022984"/>
    </source>
</evidence>
<keyword evidence="8 17" id="KW-0472">Membrane</keyword>
<evidence type="ECO:0000256" key="2">
    <source>
        <dbReference type="ARBA" id="ARBA00022676"/>
    </source>
</evidence>
<dbReference type="InterPro" id="IPR001182">
    <property type="entry name" value="FtsW/RodA"/>
</dbReference>
<feature type="transmembrane region" description="Helical" evidence="17">
    <location>
        <begin position="238"/>
        <end position="257"/>
    </location>
</feature>
<sequence>MAKIPKLIRGKKARGQSKHQGQKQTKKKGWIPKANWADLVNYLDLPVFVVYIVLSLLGVFFVYSASSYTAAANDLSPAHYAVRQASFLVFAFAAGFFIYRFNIEKVFRNKNVLKGLALILTLAMLYVSFFGQVISGAQGWIQIAGISIQPVEFLKPATILLLAHIFADEEDLIYQQGLSQILTNQAKHKTRNRLILALILFWLGLTFALPDMGGVAILASLTLVMFLASGIDVKFAKYTGIAIGGAYIIGTLFLKLFDISGWVDSAGSLGYQINRLTAYAHPFKDELNTGLQLINSLYALSNGGLFGLGIGQSIQKTGYLPEPYTDFIMAIVGEEYGFIVLMLILGAYLYMVFHLFYRAIKMEKSYHQLVLIGIATYFLVQFVINIGGAIGLLPITGITFPFISYGGSSILTSTIMVALALSTIRDARRTQQIRERRKIHYIYPQNEKSSQV</sequence>
<dbReference type="GO" id="GO:0008955">
    <property type="term" value="F:peptidoglycan glycosyltransferase activity"/>
    <property type="evidence" value="ECO:0007669"/>
    <property type="project" value="UniProtKB-EC"/>
</dbReference>
<dbReference type="PANTHER" id="PTHR30474:SF2">
    <property type="entry name" value="PEPTIDOGLYCAN GLYCOSYLTRANSFERASE FTSW-RELATED"/>
    <property type="match status" value="1"/>
</dbReference>
<evidence type="ECO:0000256" key="5">
    <source>
        <dbReference type="ARBA" id="ARBA00022960"/>
    </source>
</evidence>
<accession>A0A0X8FKJ7</accession>
<dbReference type="Pfam" id="PF01098">
    <property type="entry name" value="FTSW_RODA_SPOVE"/>
    <property type="match status" value="1"/>
</dbReference>